<evidence type="ECO:0000256" key="1">
    <source>
        <dbReference type="ARBA" id="ARBA00004167"/>
    </source>
</evidence>
<dbReference type="Pfam" id="PF13103">
    <property type="entry name" value="TonB_2"/>
    <property type="match status" value="1"/>
</dbReference>
<dbReference type="SUPFAM" id="SSF74653">
    <property type="entry name" value="TolA/TonB C-terminal domain"/>
    <property type="match status" value="1"/>
</dbReference>
<feature type="compositionally biased region" description="Basic and acidic residues" evidence="5">
    <location>
        <begin position="101"/>
        <end position="202"/>
    </location>
</feature>
<dbReference type="InterPro" id="IPR014161">
    <property type="entry name" value="Tol-Pal_TolA"/>
</dbReference>
<dbReference type="Gene3D" id="3.30.1150.10">
    <property type="match status" value="1"/>
</dbReference>
<dbReference type="RefSeq" id="WP_283222987.1">
    <property type="nucleotide sequence ID" value="NZ_JASGBH010000001.1"/>
</dbReference>
<accession>A0ABT6X392</accession>
<dbReference type="InterPro" id="IPR006260">
    <property type="entry name" value="TonB/TolA_C"/>
</dbReference>
<evidence type="ECO:0000256" key="5">
    <source>
        <dbReference type="SAM" id="MobiDB-lite"/>
    </source>
</evidence>
<feature type="compositionally biased region" description="Basic and acidic residues" evidence="5">
    <location>
        <begin position="80"/>
        <end position="92"/>
    </location>
</feature>
<reference evidence="7" key="1">
    <citation type="submission" date="2023-05" db="EMBL/GenBank/DDBJ databases">
        <title>Limnohabitans sp. strain HM2-2 Genome sequencing and assembly.</title>
        <authorList>
            <person name="Jung Y."/>
        </authorList>
    </citation>
    <scope>NUCLEOTIDE SEQUENCE</scope>
    <source>
        <strain evidence="7">HM2-2</strain>
    </source>
</reference>
<keyword evidence="2 6" id="KW-0812">Transmembrane</keyword>
<organism evidence="7 8">
    <name type="scientific">Limnohabitans lacus</name>
    <dbReference type="NCBI Taxonomy" id="3045173"/>
    <lineage>
        <taxon>Bacteria</taxon>
        <taxon>Pseudomonadati</taxon>
        <taxon>Pseudomonadota</taxon>
        <taxon>Betaproteobacteria</taxon>
        <taxon>Burkholderiales</taxon>
        <taxon>Comamonadaceae</taxon>
        <taxon>Limnohabitans</taxon>
    </lineage>
</organism>
<feature type="region of interest" description="Disordered" evidence="5">
    <location>
        <begin position="52"/>
        <end position="229"/>
    </location>
</feature>
<evidence type="ECO:0000256" key="3">
    <source>
        <dbReference type="ARBA" id="ARBA00022989"/>
    </source>
</evidence>
<evidence type="ECO:0000313" key="7">
    <source>
        <dbReference type="EMBL" id="MDI9232584.1"/>
    </source>
</evidence>
<gene>
    <name evidence="7" type="primary">tolA</name>
    <name evidence="7" type="ORF">QLQ16_01895</name>
</gene>
<feature type="compositionally biased region" description="Polar residues" evidence="5">
    <location>
        <begin position="214"/>
        <end position="229"/>
    </location>
</feature>
<proteinExistence type="predicted"/>
<dbReference type="Proteomes" id="UP001431902">
    <property type="component" value="Unassembled WGS sequence"/>
</dbReference>
<comment type="subcellular location">
    <subcellularLocation>
        <location evidence="1">Membrane</location>
        <topology evidence="1">Single-pass membrane protein</topology>
    </subcellularLocation>
</comment>
<evidence type="ECO:0000256" key="4">
    <source>
        <dbReference type="ARBA" id="ARBA00023136"/>
    </source>
</evidence>
<protein>
    <submittedName>
        <fullName evidence="7">Cell envelope integrity protein TolA</fullName>
    </submittedName>
</protein>
<name>A0ABT6X392_9BURK</name>
<evidence type="ECO:0000256" key="2">
    <source>
        <dbReference type="ARBA" id="ARBA00022692"/>
    </source>
</evidence>
<evidence type="ECO:0000256" key="6">
    <source>
        <dbReference type="SAM" id="Phobius"/>
    </source>
</evidence>
<keyword evidence="8" id="KW-1185">Reference proteome</keyword>
<dbReference type="EMBL" id="JASGBH010000001">
    <property type="protein sequence ID" value="MDI9232584.1"/>
    <property type="molecule type" value="Genomic_DNA"/>
</dbReference>
<dbReference type="NCBIfam" id="TIGR02794">
    <property type="entry name" value="tolA_full"/>
    <property type="match status" value="1"/>
</dbReference>
<comment type="caution">
    <text evidence="7">The sequence shown here is derived from an EMBL/GenBank/DDBJ whole genome shotgun (WGS) entry which is preliminary data.</text>
</comment>
<feature type="transmembrane region" description="Helical" evidence="6">
    <location>
        <begin position="20"/>
        <end position="40"/>
    </location>
</feature>
<sequence length="314" mass="34156">MSPRPAPHLEFAPPAPEGRQGSLLIAIVAHAVLFLALTLATQWRTQPQTVQAEAELWSATPQAAAPRLQEPPPAPQPEPEPPKPEPKPEPKAKPAPPAPDPRIEQRDAQIALEKKKQLEKKKEAEKLEKERAEKDKAELKRKEREKEEKAAKEKAEKDKLAKEKADKELEKKKAAEKAEAKKAAEAKADAARMDALRSENLKRMQGLAGASGGENATGSALKSAGPSSSYAGRLVGRIKPNITYPGDVVGNPRAEVEVKVSPDGTILSRRIVQSSGNRAWDDAVLRAIDKTEVFPKDTDGRVPSVIVLGFRPQD</sequence>
<feature type="compositionally biased region" description="Pro residues" evidence="5">
    <location>
        <begin position="69"/>
        <end position="79"/>
    </location>
</feature>
<dbReference type="NCBIfam" id="TIGR01352">
    <property type="entry name" value="tonB_Cterm"/>
    <property type="match status" value="1"/>
</dbReference>
<keyword evidence="3 6" id="KW-1133">Transmembrane helix</keyword>
<keyword evidence="4 6" id="KW-0472">Membrane</keyword>
<evidence type="ECO:0000313" key="8">
    <source>
        <dbReference type="Proteomes" id="UP001431902"/>
    </source>
</evidence>